<evidence type="ECO:0000256" key="1">
    <source>
        <dbReference type="SAM" id="Phobius"/>
    </source>
</evidence>
<proteinExistence type="predicted"/>
<sequence length="74" mass="8937">MHYLPRVNLDIWCVLAITSVILTLFLNPRYERMLYENTMNQQKTSYELSLENDKSRYTVKVDEKCDYLENDQKV</sequence>
<dbReference type="AlphaFoldDB" id="A0A0D8Y5U9"/>
<keyword evidence="1" id="KW-0472">Membrane</keyword>
<dbReference type="EMBL" id="KN716219">
    <property type="protein sequence ID" value="KJH49946.1"/>
    <property type="molecule type" value="Genomic_DNA"/>
</dbReference>
<reference evidence="3" key="2">
    <citation type="journal article" date="2016" name="Sci. Rep.">
        <title>Dictyocaulus viviparus genome, variome and transcriptome elucidate lungworm biology and support future intervention.</title>
        <authorList>
            <person name="McNulty S.N."/>
            <person name="Strube C."/>
            <person name="Rosa B.A."/>
            <person name="Martin J.C."/>
            <person name="Tyagi R."/>
            <person name="Choi Y.J."/>
            <person name="Wang Q."/>
            <person name="Hallsworth Pepin K."/>
            <person name="Zhang X."/>
            <person name="Ozersky P."/>
            <person name="Wilson R.K."/>
            <person name="Sternberg P.W."/>
            <person name="Gasser R.B."/>
            <person name="Mitreva M."/>
        </authorList>
    </citation>
    <scope>NUCLEOTIDE SEQUENCE [LARGE SCALE GENOMIC DNA]</scope>
    <source>
        <strain evidence="3">HannoverDv2000</strain>
    </source>
</reference>
<feature type="transmembrane region" description="Helical" evidence="1">
    <location>
        <begin position="6"/>
        <end position="26"/>
    </location>
</feature>
<accession>A0A0D8Y5U9</accession>
<keyword evidence="1" id="KW-1133">Transmembrane helix</keyword>
<name>A0A0D8Y5U9_DICVI</name>
<evidence type="ECO:0000313" key="3">
    <source>
        <dbReference type="Proteomes" id="UP000053766"/>
    </source>
</evidence>
<evidence type="ECO:0000313" key="2">
    <source>
        <dbReference type="EMBL" id="KJH49946.1"/>
    </source>
</evidence>
<organism evidence="2 3">
    <name type="scientific">Dictyocaulus viviparus</name>
    <name type="common">Bovine lungworm</name>
    <dbReference type="NCBI Taxonomy" id="29172"/>
    <lineage>
        <taxon>Eukaryota</taxon>
        <taxon>Metazoa</taxon>
        <taxon>Ecdysozoa</taxon>
        <taxon>Nematoda</taxon>
        <taxon>Chromadorea</taxon>
        <taxon>Rhabditida</taxon>
        <taxon>Rhabditina</taxon>
        <taxon>Rhabditomorpha</taxon>
        <taxon>Strongyloidea</taxon>
        <taxon>Metastrongylidae</taxon>
        <taxon>Dictyocaulus</taxon>
    </lineage>
</organism>
<reference evidence="2 3" key="1">
    <citation type="submission" date="2013-11" db="EMBL/GenBank/DDBJ databases">
        <title>Draft genome of the bovine lungworm Dictyocaulus viviparus.</title>
        <authorList>
            <person name="Mitreva M."/>
        </authorList>
    </citation>
    <scope>NUCLEOTIDE SEQUENCE [LARGE SCALE GENOMIC DNA]</scope>
    <source>
        <strain evidence="2 3">HannoverDv2000</strain>
    </source>
</reference>
<keyword evidence="3" id="KW-1185">Reference proteome</keyword>
<dbReference type="Proteomes" id="UP000053766">
    <property type="component" value="Unassembled WGS sequence"/>
</dbReference>
<gene>
    <name evidence="2" type="ORF">DICVIV_03893</name>
</gene>
<keyword evidence="1" id="KW-0812">Transmembrane</keyword>
<protein>
    <submittedName>
        <fullName evidence="2">Uncharacterized protein</fullName>
    </submittedName>
</protein>